<feature type="domain" description="Histone-binding protein RBBP4-like N-terminal" evidence="9">
    <location>
        <begin position="526"/>
        <end position="593"/>
    </location>
</feature>
<comment type="similarity">
    <text evidence="2">Belongs to the WD repeat RBAP46/RBAP48/MSI1 family.</text>
</comment>
<dbReference type="InterPro" id="IPR001680">
    <property type="entry name" value="WD40_rpt"/>
</dbReference>
<name>A0A6A3MGH0_9STRA</name>
<comment type="caution">
    <text evidence="11">The sequence shown here is derived from an EMBL/GenBank/DDBJ whole genome shotgun (WGS) entry which is preliminary data.</text>
</comment>
<dbReference type="Proteomes" id="UP000437068">
    <property type="component" value="Unassembled WGS sequence"/>
</dbReference>
<feature type="compositionally biased region" description="Acidic residues" evidence="8">
    <location>
        <begin position="501"/>
        <end position="519"/>
    </location>
</feature>
<dbReference type="Gene3D" id="2.130.10.10">
    <property type="entry name" value="YVTN repeat-like/Quinoprotein amine dehydrogenase"/>
    <property type="match status" value="2"/>
</dbReference>
<dbReference type="InterPro" id="IPR059104">
    <property type="entry name" value="Beta-prop_EIPR1-like"/>
</dbReference>
<dbReference type="OrthoDB" id="427795at2759"/>
<keyword evidence="6" id="KW-0539">Nucleus</keyword>
<dbReference type="EMBL" id="QXFZ01000426">
    <property type="protein sequence ID" value="KAE9116935.1"/>
    <property type="molecule type" value="Genomic_DNA"/>
</dbReference>
<dbReference type="FunFam" id="2.130.10.10:FF:000512">
    <property type="entry name" value="WD-40 repeat-containing protein MSI1"/>
    <property type="match status" value="1"/>
</dbReference>
<evidence type="ECO:0000256" key="2">
    <source>
        <dbReference type="ARBA" id="ARBA00009341"/>
    </source>
</evidence>
<dbReference type="EMBL" id="QXGE01000388">
    <property type="protein sequence ID" value="KAE9313905.1"/>
    <property type="molecule type" value="Genomic_DNA"/>
</dbReference>
<dbReference type="PANTHER" id="PTHR22850">
    <property type="entry name" value="WD40 REPEAT FAMILY"/>
    <property type="match status" value="1"/>
</dbReference>
<dbReference type="PROSITE" id="PS50294">
    <property type="entry name" value="WD_REPEATS_REGION"/>
    <property type="match status" value="5"/>
</dbReference>
<dbReference type="InterPro" id="IPR020472">
    <property type="entry name" value="WD40_PAC1"/>
</dbReference>
<evidence type="ECO:0000313" key="17">
    <source>
        <dbReference type="Proteomes" id="UP000441208"/>
    </source>
</evidence>
<feature type="repeat" description="WD" evidence="7">
    <location>
        <begin position="335"/>
        <end position="370"/>
    </location>
</feature>
<evidence type="ECO:0000313" key="12">
    <source>
        <dbReference type="EMBL" id="KAE9116935.1"/>
    </source>
</evidence>
<evidence type="ECO:0000256" key="8">
    <source>
        <dbReference type="SAM" id="MobiDB-lite"/>
    </source>
</evidence>
<evidence type="ECO:0000256" key="5">
    <source>
        <dbReference type="ARBA" id="ARBA00022853"/>
    </source>
</evidence>
<evidence type="ECO:0000259" key="9">
    <source>
        <dbReference type="Pfam" id="PF12265"/>
    </source>
</evidence>
<dbReference type="PROSITE" id="PS50082">
    <property type="entry name" value="WD_REPEATS_2"/>
    <property type="match status" value="10"/>
</dbReference>
<evidence type="ECO:0000256" key="1">
    <source>
        <dbReference type="ARBA" id="ARBA00004123"/>
    </source>
</evidence>
<dbReference type="GO" id="GO:0005634">
    <property type="term" value="C:nucleus"/>
    <property type="evidence" value="ECO:0007669"/>
    <property type="project" value="UniProtKB-SubCell"/>
</dbReference>
<dbReference type="SMART" id="SM00320">
    <property type="entry name" value="WD40"/>
    <property type="match status" value="12"/>
</dbReference>
<feature type="repeat" description="WD" evidence="7">
    <location>
        <begin position="392"/>
        <end position="426"/>
    </location>
</feature>
<dbReference type="Proteomes" id="UP000441208">
    <property type="component" value="Unassembled WGS sequence"/>
</dbReference>
<dbReference type="SUPFAM" id="SSF50978">
    <property type="entry name" value="WD40 repeat-like"/>
    <property type="match status" value="2"/>
</dbReference>
<dbReference type="Pfam" id="PF23609">
    <property type="entry name" value="Beta-prop_EIPR1"/>
    <property type="match status" value="1"/>
</dbReference>
<feature type="repeat" description="WD" evidence="7">
    <location>
        <begin position="771"/>
        <end position="813"/>
    </location>
</feature>
<evidence type="ECO:0000256" key="7">
    <source>
        <dbReference type="PROSITE-ProRule" id="PRU00221"/>
    </source>
</evidence>
<feature type="repeat" description="WD" evidence="7">
    <location>
        <begin position="678"/>
        <end position="720"/>
    </location>
</feature>
<feature type="repeat" description="WD" evidence="7">
    <location>
        <begin position="815"/>
        <end position="850"/>
    </location>
</feature>
<feature type="repeat" description="WD" evidence="7">
    <location>
        <begin position="198"/>
        <end position="240"/>
    </location>
</feature>
<dbReference type="InterPro" id="IPR050459">
    <property type="entry name" value="WD_repeat_RBAP46/RBAP48/MSI1"/>
</dbReference>
<dbReference type="GO" id="GO:0006325">
    <property type="term" value="P:chromatin organization"/>
    <property type="evidence" value="ECO:0007669"/>
    <property type="project" value="UniProtKB-KW"/>
</dbReference>
<feature type="repeat" description="WD" evidence="7">
    <location>
        <begin position="291"/>
        <end position="333"/>
    </location>
</feature>
<dbReference type="InterPro" id="IPR036322">
    <property type="entry name" value="WD40_repeat_dom_sf"/>
</dbReference>
<dbReference type="PROSITE" id="PS00678">
    <property type="entry name" value="WD_REPEATS_1"/>
    <property type="match status" value="4"/>
</dbReference>
<evidence type="ECO:0000313" key="13">
    <source>
        <dbReference type="EMBL" id="KAE9216481.1"/>
    </source>
</evidence>
<keyword evidence="3 7" id="KW-0853">WD repeat</keyword>
<dbReference type="Pfam" id="PF12265">
    <property type="entry name" value="CAF1C_H4-bd"/>
    <property type="match status" value="2"/>
</dbReference>
<dbReference type="PRINTS" id="PR00320">
    <property type="entry name" value="GPROTEINBRPT"/>
</dbReference>
<evidence type="ECO:0000313" key="15">
    <source>
        <dbReference type="Proteomes" id="UP000433483"/>
    </source>
</evidence>
<organism evidence="11 18">
    <name type="scientific">Phytophthora fragariae</name>
    <dbReference type="NCBI Taxonomy" id="53985"/>
    <lineage>
        <taxon>Eukaryota</taxon>
        <taxon>Sar</taxon>
        <taxon>Stramenopiles</taxon>
        <taxon>Oomycota</taxon>
        <taxon>Peronosporomycetes</taxon>
        <taxon>Peronosporales</taxon>
        <taxon>Peronosporaceae</taxon>
        <taxon>Phytophthora</taxon>
    </lineage>
</organism>
<dbReference type="Proteomes" id="UP000460718">
    <property type="component" value="Unassembled WGS sequence"/>
</dbReference>
<dbReference type="InterPro" id="IPR015943">
    <property type="entry name" value="WD40/YVTN_repeat-like_dom_sf"/>
</dbReference>
<reference evidence="11 18" key="1">
    <citation type="submission" date="2018-09" db="EMBL/GenBank/DDBJ databases">
        <title>Genomic investigation of the strawberry pathogen Phytophthora fragariae indicates pathogenicity is determined by transcriptional variation in three key races.</title>
        <authorList>
            <person name="Adams T.M."/>
            <person name="Armitage A.D."/>
            <person name="Sobczyk M.K."/>
            <person name="Bates H.J."/>
            <person name="Dunwell J.M."/>
            <person name="Nellist C.F."/>
            <person name="Harrison R.J."/>
        </authorList>
    </citation>
    <scope>NUCLEOTIDE SEQUENCE [LARGE SCALE GENOMIC DNA]</scope>
    <source>
        <strain evidence="14 16">A4</strain>
        <strain evidence="13 15">NOV-27</strain>
        <strain evidence="12 17">NOV-71</strain>
        <strain evidence="11 18">SCRP245</strain>
    </source>
</reference>
<dbReference type="EMBL" id="QXGB01000400">
    <property type="protein sequence ID" value="KAE9216481.1"/>
    <property type="molecule type" value="Genomic_DNA"/>
</dbReference>
<dbReference type="InterPro" id="IPR022052">
    <property type="entry name" value="Histone-bd_RBBP4-like_N"/>
</dbReference>
<comment type="subcellular location">
    <subcellularLocation>
        <location evidence="1">Nucleus</location>
    </subcellularLocation>
</comment>
<proteinExistence type="inferred from homology"/>
<keyword evidence="5" id="KW-0156">Chromatin regulator</keyword>
<feature type="repeat" description="WD" evidence="7">
    <location>
        <begin position="725"/>
        <end position="767"/>
    </location>
</feature>
<evidence type="ECO:0000313" key="11">
    <source>
        <dbReference type="EMBL" id="KAE9031591.1"/>
    </source>
</evidence>
<feature type="repeat" description="WD" evidence="7">
    <location>
        <begin position="245"/>
        <end position="287"/>
    </location>
</feature>
<dbReference type="AlphaFoldDB" id="A0A6A3MGH0"/>
<evidence type="ECO:0000256" key="3">
    <source>
        <dbReference type="ARBA" id="ARBA00022574"/>
    </source>
</evidence>
<keyword evidence="4" id="KW-0677">Repeat</keyword>
<dbReference type="InterPro" id="IPR019775">
    <property type="entry name" value="WD40_repeat_CS"/>
</dbReference>
<evidence type="ECO:0000313" key="16">
    <source>
        <dbReference type="Proteomes" id="UP000437068"/>
    </source>
</evidence>
<keyword evidence="15" id="KW-1185">Reference proteome</keyword>
<evidence type="ECO:0000256" key="4">
    <source>
        <dbReference type="ARBA" id="ARBA00022737"/>
    </source>
</evidence>
<feature type="domain" description="EIPR1-like beta-propeller" evidence="10">
    <location>
        <begin position="622"/>
        <end position="847"/>
    </location>
</feature>
<feature type="region of interest" description="Disordered" evidence="8">
    <location>
        <begin position="478"/>
        <end position="527"/>
    </location>
</feature>
<evidence type="ECO:0000313" key="14">
    <source>
        <dbReference type="EMBL" id="KAE9313905.1"/>
    </source>
</evidence>
<evidence type="ECO:0000256" key="6">
    <source>
        <dbReference type="ARBA" id="ARBA00023242"/>
    </source>
</evidence>
<dbReference type="Proteomes" id="UP000433483">
    <property type="component" value="Unassembled WGS sequence"/>
</dbReference>
<feature type="domain" description="Histone-binding protein RBBP4-like N-terminal" evidence="9">
    <location>
        <begin position="43"/>
        <end position="112"/>
    </location>
</feature>
<evidence type="ECO:0000259" key="10">
    <source>
        <dbReference type="Pfam" id="PF23609"/>
    </source>
</evidence>
<dbReference type="Pfam" id="PF00400">
    <property type="entry name" value="WD40"/>
    <property type="match status" value="6"/>
</dbReference>
<gene>
    <name evidence="14" type="ORF">PF001_g8526</name>
    <name evidence="13" type="ORF">PF005_g9042</name>
    <name evidence="12" type="ORF">PF007_g9481</name>
    <name evidence="11" type="ORF">PF011_g43</name>
</gene>
<accession>A0A6A3MGH0</accession>
<dbReference type="EMBL" id="QXFW01000001">
    <property type="protein sequence ID" value="KAE9031591.1"/>
    <property type="molecule type" value="Genomic_DNA"/>
</dbReference>
<sequence>MADASEHPEPTPVPAAASAPVPAVAVDVAAVNDAAMQEKLINEEYKIWKKNTPFLYDLVMTHALEWPSLSVQWLPNSHTSAGDDFSVHKLLLGTHTSGAEQNHLMVAEVRLPLEDTEIDARKYDEESQEPGGFGGVSGKVDIKIRINHDGEVNRARYMPSDEMIVATKTPHAEVHVFDISKRPSQPEENSGSDPDFRLLGHSKEGYGLCWDPHEPFHLISGSDDAVICEWDIRNAGKTVQPLHKYSGHSDVIEDVAWHMHHTKIFGSVGDDKKLLIWDMRSESYDKPATTVYAHTAEVNCLAFSPFSEYLVATGSADKHVNLWDMRNMKAKLHSFEGHNDEVYQIQWSPHNETILGSCSADRRVHVWDLSKIGDEQSPEDAEDGPPELLFIHGGHTSKISDFSWNPNDAWVVASVAEDNVLQIWQMAENIYNEEDEETEQAEVAEEDLEPKHVFALLYRVDKGVESYQVVVSSHHPKAMSRSPAFSPSEMTDVAEHTDPVPMEDETPAAPDAADEEEEPDTRLESDEYRTWKKNTPFLYDLVITHSLDWPSLTVQWLSSSTTESDFSVSELLLGTNTSGVEQNQLLQAKVGLPIDKKRDAPKLNEDTQELGDYNNAVQRKVKTSLRINHDGEVNRARCMPSDEFFVATKTPQAEVHVFDVSKRKSEPEDSSCEPDFCLLGHDKEGYGLCWDPHEKFHLVSGSDDAIICEWDIRNANKNVQPLHKYIGHSDVIGDVAWHRHHPKIFGSVGDDKKMLLWDTRSESYNKPAANVEAHSAEVNCLAFSPSNEYLVATGSSDKVVNLWDLRSLKTKLHSLEGHGDDIYQIQWSPHHEGVLGSCSADRRLHIWDLSKIGEEQAAEDSQDGPPELLFIHAGHTSKVLDFSWHPTEPWVVASVAEDNILHIWQMAEHIYNGEEETEQQEIAEDELE</sequence>
<feature type="repeat" description="WD" evidence="7">
    <location>
        <begin position="872"/>
        <end position="906"/>
    </location>
</feature>
<evidence type="ECO:0000313" key="18">
    <source>
        <dbReference type="Proteomes" id="UP000460718"/>
    </source>
</evidence>
<protein>
    <submittedName>
        <fullName evidence="11">Histone-binding protein</fullName>
    </submittedName>
</protein>